<feature type="transmembrane region" description="Helical" evidence="2">
    <location>
        <begin position="39"/>
        <end position="61"/>
    </location>
</feature>
<gene>
    <name evidence="3" type="ORF">GIY23_15250</name>
</gene>
<keyword evidence="2" id="KW-0472">Membrane</keyword>
<dbReference type="EMBL" id="CP045929">
    <property type="protein sequence ID" value="QGK70690.1"/>
    <property type="molecule type" value="Genomic_DNA"/>
</dbReference>
<feature type="region of interest" description="Disordered" evidence="1">
    <location>
        <begin position="67"/>
        <end position="86"/>
    </location>
</feature>
<evidence type="ECO:0000313" key="3">
    <source>
        <dbReference type="EMBL" id="QGK70690.1"/>
    </source>
</evidence>
<proteinExistence type="predicted"/>
<dbReference type="AlphaFoldDB" id="A0A5Q3QA04"/>
<sequence>MRTMIVLPTSRIACASGPGYPTLHVGKRRPAEALVAGTGSVTAPAFVLIAAGIAGLVASWVTRESARRPLPGCTPTATSYDEARET</sequence>
<organism evidence="3 4">
    <name type="scientific">Allosaccharopolyspora coralli</name>
    <dbReference type="NCBI Taxonomy" id="2665642"/>
    <lineage>
        <taxon>Bacteria</taxon>
        <taxon>Bacillati</taxon>
        <taxon>Actinomycetota</taxon>
        <taxon>Actinomycetes</taxon>
        <taxon>Pseudonocardiales</taxon>
        <taxon>Pseudonocardiaceae</taxon>
        <taxon>Allosaccharopolyspora</taxon>
    </lineage>
</organism>
<evidence type="ECO:0000256" key="1">
    <source>
        <dbReference type="SAM" id="MobiDB-lite"/>
    </source>
</evidence>
<keyword evidence="2" id="KW-1133">Transmembrane helix</keyword>
<keyword evidence="2" id="KW-0812">Transmembrane</keyword>
<reference evidence="4" key="1">
    <citation type="submission" date="2019-11" db="EMBL/GenBank/DDBJ databases">
        <title>The complete genome sequence of Saccharopolyspora sp. E2A.</title>
        <authorList>
            <person name="Zhang G."/>
        </authorList>
    </citation>
    <scope>NUCLEOTIDE SEQUENCE [LARGE SCALE GENOMIC DNA]</scope>
    <source>
        <strain evidence="4">E2A</strain>
    </source>
</reference>
<dbReference type="KEGG" id="sace:GIY23_15250"/>
<evidence type="ECO:0000313" key="4">
    <source>
        <dbReference type="Proteomes" id="UP000371041"/>
    </source>
</evidence>
<accession>A0A5Q3QA04</accession>
<keyword evidence="4" id="KW-1185">Reference proteome</keyword>
<dbReference type="Proteomes" id="UP000371041">
    <property type="component" value="Chromosome"/>
</dbReference>
<name>A0A5Q3QA04_9PSEU</name>
<dbReference type="RefSeq" id="WP_154077272.1">
    <property type="nucleotide sequence ID" value="NZ_CP045929.1"/>
</dbReference>
<evidence type="ECO:0000256" key="2">
    <source>
        <dbReference type="SAM" id="Phobius"/>
    </source>
</evidence>
<protein>
    <submittedName>
        <fullName evidence="3">Uncharacterized protein</fullName>
    </submittedName>
</protein>